<accession>A0ACB9RJD7</accession>
<name>A0ACB9RJD7_9MYRT</name>
<protein>
    <submittedName>
        <fullName evidence="1">Uncharacterized protein</fullName>
    </submittedName>
</protein>
<keyword evidence="2" id="KW-1185">Reference proteome</keyword>
<gene>
    <name evidence="1" type="ORF">MLD38_015159</name>
</gene>
<dbReference type="EMBL" id="CM042883">
    <property type="protein sequence ID" value="KAI4377553.1"/>
    <property type="molecule type" value="Genomic_DNA"/>
</dbReference>
<evidence type="ECO:0000313" key="1">
    <source>
        <dbReference type="EMBL" id="KAI4377553.1"/>
    </source>
</evidence>
<organism evidence="1 2">
    <name type="scientific">Melastoma candidum</name>
    <dbReference type="NCBI Taxonomy" id="119954"/>
    <lineage>
        <taxon>Eukaryota</taxon>
        <taxon>Viridiplantae</taxon>
        <taxon>Streptophyta</taxon>
        <taxon>Embryophyta</taxon>
        <taxon>Tracheophyta</taxon>
        <taxon>Spermatophyta</taxon>
        <taxon>Magnoliopsida</taxon>
        <taxon>eudicotyledons</taxon>
        <taxon>Gunneridae</taxon>
        <taxon>Pentapetalae</taxon>
        <taxon>rosids</taxon>
        <taxon>malvids</taxon>
        <taxon>Myrtales</taxon>
        <taxon>Melastomataceae</taxon>
        <taxon>Melastomatoideae</taxon>
        <taxon>Melastomateae</taxon>
        <taxon>Melastoma</taxon>
    </lineage>
</organism>
<comment type="caution">
    <text evidence="1">The sequence shown here is derived from an EMBL/GenBank/DDBJ whole genome shotgun (WGS) entry which is preliminary data.</text>
</comment>
<evidence type="ECO:0000313" key="2">
    <source>
        <dbReference type="Proteomes" id="UP001057402"/>
    </source>
</evidence>
<reference evidence="2" key="1">
    <citation type="journal article" date="2023" name="Front. Plant Sci.">
        <title>Chromosomal-level genome assembly of Melastoma candidum provides insights into trichome evolution.</title>
        <authorList>
            <person name="Zhong Y."/>
            <person name="Wu W."/>
            <person name="Sun C."/>
            <person name="Zou P."/>
            <person name="Liu Y."/>
            <person name="Dai S."/>
            <person name="Zhou R."/>
        </authorList>
    </citation>
    <scope>NUCLEOTIDE SEQUENCE [LARGE SCALE GENOMIC DNA]</scope>
</reference>
<sequence length="369" mass="40809">MGGGGGDDRSKAMPILLDSIAKFLGSNGFSRTLKKFRSETHLQKDSGTNRVVDLEEICLKFMASGNVTVASDSVKQDTETKSKHKKKKANHSEILNENDNNAGAKESHLDESGILVKEKDNAGKRSKDRKKRDNNASDVKVKEWKEEGKKRIDNLDDRGGLENKDDKNTDKAVVSEEIKAAKKRKWHTSEDNATKCVNGDTINESIPKCVDVSKDFQSEKKKLKTSTNSEKNDGLDAAARNGHNIHDQEAALALGNDVDKNTDKEGEKSASKKSAKKQHNGSVEPTSAEAFQRVKVEEVTFADDRLKDNSYWAKGGAETGYGAKAQEVLGQVKGRDFRHEKTKKKRGSYRGGQIDLQSHSIKLNYSDDE</sequence>
<proteinExistence type="predicted"/>
<dbReference type="Proteomes" id="UP001057402">
    <property type="component" value="Chromosome 4"/>
</dbReference>